<evidence type="ECO:0000256" key="1">
    <source>
        <dbReference type="SAM" id="MobiDB-lite"/>
    </source>
</evidence>
<evidence type="ECO:0000313" key="2">
    <source>
        <dbReference type="EMBL" id="KAK1117702.1"/>
    </source>
</evidence>
<evidence type="ECO:0000313" key="3">
    <source>
        <dbReference type="Proteomes" id="UP001177670"/>
    </source>
</evidence>
<protein>
    <submittedName>
        <fullName evidence="2">Uncharacterized protein</fullName>
    </submittedName>
</protein>
<keyword evidence="3" id="KW-1185">Reference proteome</keyword>
<gene>
    <name evidence="2" type="ORF">K0M31_015645</name>
</gene>
<feature type="non-terminal residue" evidence="2">
    <location>
        <position position="1"/>
    </location>
</feature>
<organism evidence="2 3">
    <name type="scientific">Melipona bicolor</name>
    <dbReference type="NCBI Taxonomy" id="60889"/>
    <lineage>
        <taxon>Eukaryota</taxon>
        <taxon>Metazoa</taxon>
        <taxon>Ecdysozoa</taxon>
        <taxon>Arthropoda</taxon>
        <taxon>Hexapoda</taxon>
        <taxon>Insecta</taxon>
        <taxon>Pterygota</taxon>
        <taxon>Neoptera</taxon>
        <taxon>Endopterygota</taxon>
        <taxon>Hymenoptera</taxon>
        <taxon>Apocrita</taxon>
        <taxon>Aculeata</taxon>
        <taxon>Apoidea</taxon>
        <taxon>Anthophila</taxon>
        <taxon>Apidae</taxon>
        <taxon>Melipona</taxon>
    </lineage>
</organism>
<proteinExistence type="predicted"/>
<accession>A0AA40KES5</accession>
<sequence>VKENTHALRRRRARNESRGTLKTSDPRRSRGVFTDVVGPFDSQALREERKATRAAGIQRERNNTRGFRGGQITGFDRSNTPET</sequence>
<dbReference type="AlphaFoldDB" id="A0AA40KES5"/>
<feature type="region of interest" description="Disordered" evidence="1">
    <location>
        <begin position="1"/>
        <end position="83"/>
    </location>
</feature>
<reference evidence="2" key="1">
    <citation type="submission" date="2021-10" db="EMBL/GenBank/DDBJ databases">
        <title>Melipona bicolor Genome sequencing and assembly.</title>
        <authorList>
            <person name="Araujo N.S."/>
            <person name="Arias M.C."/>
        </authorList>
    </citation>
    <scope>NUCLEOTIDE SEQUENCE</scope>
    <source>
        <strain evidence="2">USP_2M_L1-L4_2017</strain>
        <tissue evidence="2">Whole body</tissue>
    </source>
</reference>
<dbReference type="Proteomes" id="UP001177670">
    <property type="component" value="Unassembled WGS sequence"/>
</dbReference>
<dbReference type="EMBL" id="JAHYIQ010000048">
    <property type="protein sequence ID" value="KAK1117702.1"/>
    <property type="molecule type" value="Genomic_DNA"/>
</dbReference>
<comment type="caution">
    <text evidence="2">The sequence shown here is derived from an EMBL/GenBank/DDBJ whole genome shotgun (WGS) entry which is preliminary data.</text>
</comment>
<feature type="compositionally biased region" description="Basic and acidic residues" evidence="1">
    <location>
        <begin position="14"/>
        <end position="28"/>
    </location>
</feature>
<name>A0AA40KES5_9HYME</name>